<evidence type="ECO:0000313" key="4">
    <source>
        <dbReference type="EMBL" id="RDE22621.1"/>
    </source>
</evidence>
<dbReference type="SMART" id="SM00028">
    <property type="entry name" value="TPR"/>
    <property type="match status" value="3"/>
</dbReference>
<evidence type="ECO:0000313" key="5">
    <source>
        <dbReference type="Proteomes" id="UP000253769"/>
    </source>
</evidence>
<dbReference type="InterPro" id="IPR019734">
    <property type="entry name" value="TPR_rpt"/>
</dbReference>
<dbReference type="InterPro" id="IPR011990">
    <property type="entry name" value="TPR-like_helical_dom_sf"/>
</dbReference>
<organism evidence="4 5">
    <name type="scientific">Motiliproteus coralliicola</name>
    <dbReference type="NCBI Taxonomy" id="2283196"/>
    <lineage>
        <taxon>Bacteria</taxon>
        <taxon>Pseudomonadati</taxon>
        <taxon>Pseudomonadota</taxon>
        <taxon>Gammaproteobacteria</taxon>
        <taxon>Oceanospirillales</taxon>
        <taxon>Oceanospirillaceae</taxon>
        <taxon>Motiliproteus</taxon>
    </lineage>
</organism>
<dbReference type="PANTHER" id="PTHR44943">
    <property type="entry name" value="CELLULOSE SYNTHASE OPERON PROTEIN C"/>
    <property type="match status" value="1"/>
</dbReference>
<dbReference type="PANTHER" id="PTHR44943:SF8">
    <property type="entry name" value="TPR REPEAT-CONTAINING PROTEIN MJ0263"/>
    <property type="match status" value="1"/>
</dbReference>
<dbReference type="EMBL" id="QQOH01000002">
    <property type="protein sequence ID" value="RDE22621.1"/>
    <property type="molecule type" value="Genomic_DNA"/>
</dbReference>
<reference evidence="4 5" key="1">
    <citation type="submission" date="2018-07" db="EMBL/GenBank/DDBJ databases">
        <title>Motiliproteus coralliicola sp. nov., a bacterium isolated from Coral.</title>
        <authorList>
            <person name="Wang G."/>
        </authorList>
    </citation>
    <scope>NUCLEOTIDE SEQUENCE [LARGE SCALE GENOMIC DNA]</scope>
    <source>
        <strain evidence="4 5">C34</strain>
    </source>
</reference>
<dbReference type="Gene3D" id="1.25.40.10">
    <property type="entry name" value="Tetratricopeptide repeat domain"/>
    <property type="match status" value="1"/>
</dbReference>
<keyword evidence="1" id="KW-0677">Repeat</keyword>
<dbReference type="AlphaFoldDB" id="A0A369WMB6"/>
<evidence type="ECO:0000256" key="3">
    <source>
        <dbReference type="PROSITE-ProRule" id="PRU00339"/>
    </source>
</evidence>
<comment type="caution">
    <text evidence="4">The sequence shown here is derived from an EMBL/GenBank/DDBJ whole genome shotgun (WGS) entry which is preliminary data.</text>
</comment>
<protein>
    <submittedName>
        <fullName evidence="4">Uncharacterized protein</fullName>
    </submittedName>
</protein>
<evidence type="ECO:0000256" key="1">
    <source>
        <dbReference type="ARBA" id="ARBA00022737"/>
    </source>
</evidence>
<dbReference type="SUPFAM" id="SSF48452">
    <property type="entry name" value="TPR-like"/>
    <property type="match status" value="1"/>
</dbReference>
<evidence type="ECO:0000256" key="2">
    <source>
        <dbReference type="ARBA" id="ARBA00022803"/>
    </source>
</evidence>
<name>A0A369WMB6_9GAMM</name>
<dbReference type="Proteomes" id="UP000253769">
    <property type="component" value="Unassembled WGS sequence"/>
</dbReference>
<sequence length="287" mass="33372">MKAEVWVTSFGFFSSQTLRKDSNAMKNLLTATLLLFFSATVFGSAKDDAMTAYFLMEESPFDRDVFSRSMKLINSAYQADQNEPWVYIASSLSTMQRGYKIGSWFHSKSFKPGTIDKAHEFALKAVEHGADKSQAHAHLARVMIIKQQYREAWNSLNTAYQRDNNNFYAWFYKGIIGYYMKDYDRALSHFDKAQTLTTKRYHQKLVTRQKQRVARGQGNKLLEEQLYIKNINDYPDNAYMYGNYAHYLLKNNRPSESVTYYKKAISIKPYRQALKMLIVAEEKAAAR</sequence>
<proteinExistence type="predicted"/>
<dbReference type="InterPro" id="IPR051685">
    <property type="entry name" value="Ycf3/AcsC/BcsC/TPR_MFPF"/>
</dbReference>
<dbReference type="PROSITE" id="PS50005">
    <property type="entry name" value="TPR"/>
    <property type="match status" value="2"/>
</dbReference>
<keyword evidence="5" id="KW-1185">Reference proteome</keyword>
<accession>A0A369WMB6</accession>
<dbReference type="Pfam" id="PF13181">
    <property type="entry name" value="TPR_8"/>
    <property type="match status" value="1"/>
</dbReference>
<keyword evidence="2 3" id="KW-0802">TPR repeat</keyword>
<gene>
    <name evidence="4" type="ORF">DV711_08520</name>
</gene>
<feature type="repeat" description="TPR" evidence="3">
    <location>
        <begin position="238"/>
        <end position="271"/>
    </location>
</feature>
<feature type="repeat" description="TPR" evidence="3">
    <location>
        <begin position="167"/>
        <end position="200"/>
    </location>
</feature>